<keyword evidence="6" id="KW-1185">Reference proteome</keyword>
<organism evidence="5 6">
    <name type="scientific">Staurois parvus</name>
    <dbReference type="NCBI Taxonomy" id="386267"/>
    <lineage>
        <taxon>Eukaryota</taxon>
        <taxon>Metazoa</taxon>
        <taxon>Chordata</taxon>
        <taxon>Craniata</taxon>
        <taxon>Vertebrata</taxon>
        <taxon>Euteleostomi</taxon>
        <taxon>Amphibia</taxon>
        <taxon>Batrachia</taxon>
        <taxon>Anura</taxon>
        <taxon>Neobatrachia</taxon>
        <taxon>Ranoidea</taxon>
        <taxon>Ranidae</taxon>
        <taxon>Staurois</taxon>
    </lineage>
</organism>
<feature type="region of interest" description="Disordered" evidence="2">
    <location>
        <begin position="149"/>
        <end position="251"/>
    </location>
</feature>
<dbReference type="PANTHER" id="PTHR11905:SF32">
    <property type="entry name" value="DISINTEGRIN AND METALLOPROTEINASE DOMAIN-CONTAINING PROTEIN 28"/>
    <property type="match status" value="1"/>
</dbReference>
<comment type="caution">
    <text evidence="5">The sequence shown here is derived from an EMBL/GenBank/DDBJ whole genome shotgun (WGS) entry which is preliminary data.</text>
</comment>
<dbReference type="EMBL" id="CATNWA010020958">
    <property type="protein sequence ID" value="CAI9620567.1"/>
    <property type="molecule type" value="Genomic_DNA"/>
</dbReference>
<dbReference type="InterPro" id="IPR000742">
    <property type="entry name" value="EGF"/>
</dbReference>
<keyword evidence="3" id="KW-0812">Transmembrane</keyword>
<evidence type="ECO:0000313" key="6">
    <source>
        <dbReference type="Proteomes" id="UP001162483"/>
    </source>
</evidence>
<evidence type="ECO:0000256" key="1">
    <source>
        <dbReference type="ARBA" id="ARBA00023157"/>
    </source>
</evidence>
<evidence type="ECO:0000313" key="5">
    <source>
        <dbReference type="EMBL" id="CAI9620567.1"/>
    </source>
</evidence>
<name>A0ABN9HI65_9NEOB</name>
<feature type="domain" description="EGF-like" evidence="4">
    <location>
        <begin position="82"/>
        <end position="93"/>
    </location>
</feature>
<dbReference type="PROSITE" id="PS01186">
    <property type="entry name" value="EGF_2"/>
    <property type="match status" value="1"/>
</dbReference>
<keyword evidence="3" id="KW-1133">Transmembrane helix</keyword>
<keyword evidence="3" id="KW-0472">Membrane</keyword>
<accession>A0ABN9HI65</accession>
<sequence>MSCARPEDVKCGVLFCSRSSSRPSNSDCNILNPQVLVEDGTRCANESVCQGGRCITIDDAYSSRGCSAKCQKNAECDLELKCHCMKGWAPPNCDTRATQIGAGYIVLIAIVLIVVILIVLLMLHKMFQKNKQRRAADGSSGVANPAFRIENQRKQNINGYPSTPQVGSGNAMYAPQPPASSQKPQTSAMYPPLPPALSQKPQNSAMYPPQPPANSQKPHIPYAYQRPTNVVPTRPAYPSVPPQAMKPNYRR</sequence>
<evidence type="ECO:0000256" key="3">
    <source>
        <dbReference type="SAM" id="Phobius"/>
    </source>
</evidence>
<evidence type="ECO:0000259" key="4">
    <source>
        <dbReference type="PROSITE" id="PS01186"/>
    </source>
</evidence>
<evidence type="ECO:0000256" key="2">
    <source>
        <dbReference type="SAM" id="MobiDB-lite"/>
    </source>
</evidence>
<feature type="transmembrane region" description="Helical" evidence="3">
    <location>
        <begin position="101"/>
        <end position="123"/>
    </location>
</feature>
<gene>
    <name evidence="5" type="ORF">SPARVUS_LOCUS16003247</name>
</gene>
<dbReference type="Proteomes" id="UP001162483">
    <property type="component" value="Unassembled WGS sequence"/>
</dbReference>
<feature type="compositionally biased region" description="Polar residues" evidence="2">
    <location>
        <begin position="154"/>
        <end position="168"/>
    </location>
</feature>
<proteinExistence type="predicted"/>
<dbReference type="PANTHER" id="PTHR11905">
    <property type="entry name" value="ADAM A DISINTEGRIN AND METALLOPROTEASE DOMAIN"/>
    <property type="match status" value="1"/>
</dbReference>
<keyword evidence="1" id="KW-1015">Disulfide bond</keyword>
<protein>
    <recommendedName>
        <fullName evidence="4">EGF-like domain-containing protein</fullName>
    </recommendedName>
</protein>
<reference evidence="5" key="1">
    <citation type="submission" date="2023-05" db="EMBL/GenBank/DDBJ databases">
        <authorList>
            <person name="Stuckert A."/>
        </authorList>
    </citation>
    <scope>NUCLEOTIDE SEQUENCE</scope>
</reference>
<feature type="compositionally biased region" description="Low complexity" evidence="2">
    <location>
        <begin position="179"/>
        <end position="188"/>
    </location>
</feature>